<dbReference type="EMBL" id="SHNO01000001">
    <property type="protein sequence ID" value="MCX2978852.1"/>
    <property type="molecule type" value="Genomic_DNA"/>
</dbReference>
<dbReference type="RefSeq" id="WP_279250543.1">
    <property type="nucleotide sequence ID" value="NZ_SHNO01000001.1"/>
</dbReference>
<dbReference type="SUPFAM" id="SSF48498">
    <property type="entry name" value="Tetracyclin repressor-like, C-terminal domain"/>
    <property type="match status" value="1"/>
</dbReference>
<evidence type="ECO:0000259" key="3">
    <source>
        <dbReference type="PROSITE" id="PS50977"/>
    </source>
</evidence>
<sequence>MKTRGRPKSDQKRRQILGAAVEHFLTEGYGATSLDAIAKTAGVSKQTIYSHFEGKSALLEECIQDRCRKGILAAEALDFNESPEQFLHSFAARFIEILCDSDPINLWRLCAAECERNREIGEAYFNSGPRVVMEAVAHYLTLADERGELVVPDPTLAAAQFLFIVKGLPVDTQMLNLKRWPYSFSAQEYTEASVKLFLNAHRVCG</sequence>
<dbReference type="PANTHER" id="PTHR30055:SF146">
    <property type="entry name" value="HTH-TYPE TRANSCRIPTIONAL DUAL REGULATOR CECR"/>
    <property type="match status" value="1"/>
</dbReference>
<evidence type="ECO:0000313" key="4">
    <source>
        <dbReference type="EMBL" id="MCX2978852.1"/>
    </source>
</evidence>
<evidence type="ECO:0000313" key="5">
    <source>
        <dbReference type="Proteomes" id="UP001143304"/>
    </source>
</evidence>
<evidence type="ECO:0000256" key="1">
    <source>
        <dbReference type="ARBA" id="ARBA00023125"/>
    </source>
</evidence>
<dbReference type="SUPFAM" id="SSF46689">
    <property type="entry name" value="Homeodomain-like"/>
    <property type="match status" value="1"/>
</dbReference>
<organism evidence="4 5">
    <name type="scientific">Candidatus Marimicrobium litorale</name>
    <dbReference type="NCBI Taxonomy" id="2518991"/>
    <lineage>
        <taxon>Bacteria</taxon>
        <taxon>Pseudomonadati</taxon>
        <taxon>Pseudomonadota</taxon>
        <taxon>Gammaproteobacteria</taxon>
        <taxon>Cellvibrionales</taxon>
        <taxon>Halieaceae</taxon>
        <taxon>Marimicrobium</taxon>
    </lineage>
</organism>
<evidence type="ECO:0000256" key="2">
    <source>
        <dbReference type="PROSITE-ProRule" id="PRU00335"/>
    </source>
</evidence>
<feature type="DNA-binding region" description="H-T-H motif" evidence="2">
    <location>
        <begin position="33"/>
        <end position="52"/>
    </location>
</feature>
<dbReference type="InterPro" id="IPR001647">
    <property type="entry name" value="HTH_TetR"/>
</dbReference>
<dbReference type="InterPro" id="IPR036271">
    <property type="entry name" value="Tet_transcr_reg_TetR-rel_C_sf"/>
</dbReference>
<feature type="domain" description="HTH tetR-type" evidence="3">
    <location>
        <begin position="10"/>
        <end position="70"/>
    </location>
</feature>
<dbReference type="Pfam" id="PF14246">
    <property type="entry name" value="TetR_C_7"/>
    <property type="match status" value="1"/>
</dbReference>
<dbReference type="InterPro" id="IPR039536">
    <property type="entry name" value="TetR_C_Proteobacteria"/>
</dbReference>
<proteinExistence type="predicted"/>
<protein>
    <submittedName>
        <fullName evidence="4">TetR/AcrR family transcriptional regulator</fullName>
    </submittedName>
</protein>
<dbReference type="Pfam" id="PF00440">
    <property type="entry name" value="TetR_N"/>
    <property type="match status" value="1"/>
</dbReference>
<dbReference type="PRINTS" id="PR00455">
    <property type="entry name" value="HTHTETR"/>
</dbReference>
<keyword evidence="5" id="KW-1185">Reference proteome</keyword>
<name>A0ABT3T989_9GAMM</name>
<dbReference type="PROSITE" id="PS50977">
    <property type="entry name" value="HTH_TETR_2"/>
    <property type="match status" value="1"/>
</dbReference>
<comment type="caution">
    <text evidence="4">The sequence shown here is derived from an EMBL/GenBank/DDBJ whole genome shotgun (WGS) entry which is preliminary data.</text>
</comment>
<dbReference type="PANTHER" id="PTHR30055">
    <property type="entry name" value="HTH-TYPE TRANSCRIPTIONAL REGULATOR RUTR"/>
    <property type="match status" value="1"/>
</dbReference>
<dbReference type="InterPro" id="IPR009057">
    <property type="entry name" value="Homeodomain-like_sf"/>
</dbReference>
<accession>A0ABT3T989</accession>
<dbReference type="Gene3D" id="1.10.357.10">
    <property type="entry name" value="Tetracycline Repressor, domain 2"/>
    <property type="match status" value="1"/>
</dbReference>
<reference evidence="4" key="1">
    <citation type="submission" date="2019-02" db="EMBL/GenBank/DDBJ databases">
        <authorList>
            <person name="Li S.-H."/>
        </authorList>
    </citation>
    <scope>NUCLEOTIDE SEQUENCE</scope>
    <source>
        <strain evidence="4">IMCC11814</strain>
    </source>
</reference>
<keyword evidence="1 2" id="KW-0238">DNA-binding</keyword>
<gene>
    <name evidence="4" type="ORF">EYC82_15925</name>
</gene>
<dbReference type="Proteomes" id="UP001143304">
    <property type="component" value="Unassembled WGS sequence"/>
</dbReference>
<dbReference type="InterPro" id="IPR050109">
    <property type="entry name" value="HTH-type_TetR-like_transc_reg"/>
</dbReference>